<dbReference type="HOGENOM" id="CLU_051118_5_0_1"/>
<dbReference type="Pfam" id="PF20237">
    <property type="entry name" value="DUF6594"/>
    <property type="match status" value="1"/>
</dbReference>
<comment type="caution">
    <text evidence="2">The sequence shown here is derived from an EMBL/GenBank/DDBJ whole genome shotgun (WGS) entry which is preliminary data.</text>
</comment>
<dbReference type="eggNOG" id="ENOG502S5VZ">
    <property type="taxonomic scope" value="Eukaryota"/>
</dbReference>
<dbReference type="PANTHER" id="PTHR34502:SF4">
    <property type="entry name" value="DUF6594 DOMAIN-CONTAINING PROTEIN"/>
    <property type="match status" value="1"/>
</dbReference>
<accession>A0A010QFU3</accession>
<dbReference type="AlphaFoldDB" id="A0A010QFU3"/>
<dbReference type="Proteomes" id="UP000020467">
    <property type="component" value="Unassembled WGS sequence"/>
</dbReference>
<keyword evidence="3" id="KW-1185">Reference proteome</keyword>
<gene>
    <name evidence="2" type="ORF">CFIO01_01631</name>
</gene>
<organism evidence="2 3">
    <name type="scientific">Colletotrichum fioriniae PJ7</name>
    <dbReference type="NCBI Taxonomy" id="1445577"/>
    <lineage>
        <taxon>Eukaryota</taxon>
        <taxon>Fungi</taxon>
        <taxon>Dikarya</taxon>
        <taxon>Ascomycota</taxon>
        <taxon>Pezizomycotina</taxon>
        <taxon>Sordariomycetes</taxon>
        <taxon>Hypocreomycetidae</taxon>
        <taxon>Glomerellales</taxon>
        <taxon>Glomerellaceae</taxon>
        <taxon>Colletotrichum</taxon>
        <taxon>Colletotrichum acutatum species complex</taxon>
    </lineage>
</organism>
<name>A0A010QFU3_9PEZI</name>
<protein>
    <recommendedName>
        <fullName evidence="1">DUF6594 domain-containing protein</fullName>
    </recommendedName>
</protein>
<reference evidence="2 3" key="1">
    <citation type="submission" date="2014-02" db="EMBL/GenBank/DDBJ databases">
        <title>The genome sequence of Colletotrichum fioriniae PJ7.</title>
        <authorList>
            <person name="Baroncelli R."/>
            <person name="Thon M.R."/>
        </authorList>
    </citation>
    <scope>NUCLEOTIDE SEQUENCE [LARGE SCALE GENOMIC DNA]</scope>
    <source>
        <strain evidence="2 3">PJ7</strain>
    </source>
</reference>
<evidence type="ECO:0000313" key="2">
    <source>
        <dbReference type="EMBL" id="EXF78792.1"/>
    </source>
</evidence>
<evidence type="ECO:0000313" key="3">
    <source>
        <dbReference type="Proteomes" id="UP000020467"/>
    </source>
</evidence>
<dbReference type="InterPro" id="IPR046529">
    <property type="entry name" value="DUF6594"/>
</dbReference>
<dbReference type="OrthoDB" id="5342093at2759"/>
<dbReference type="EMBL" id="JARH01000609">
    <property type="protein sequence ID" value="EXF78792.1"/>
    <property type="molecule type" value="Genomic_DNA"/>
</dbReference>
<proteinExistence type="predicted"/>
<evidence type="ECO:0000259" key="1">
    <source>
        <dbReference type="Pfam" id="PF20237"/>
    </source>
</evidence>
<dbReference type="KEGG" id="cfj:CFIO01_01631"/>
<sequence length="215" mass="24765">MNDIENAVEMPDHGQGFAEASWLLASDVDSESFIFRKFNKLSARNILYLQCEILALEEKLEKFDQLVDRSTDTSLQESARKWERLIAQCNEGEPRAVEMMTTVRELRIKLKEYRKLLPHATYCNTKAWVDASPDETLKLQSEIAAMHRPEERALRAMRNWLEQPWPVLGGRSRHFLEDETDLVSLKVPAEADFLSKRLRACWPGQVMGSPAPHPV</sequence>
<dbReference type="PANTHER" id="PTHR34502">
    <property type="entry name" value="DUF6594 DOMAIN-CONTAINING PROTEIN-RELATED"/>
    <property type="match status" value="1"/>
</dbReference>
<feature type="domain" description="DUF6594" evidence="1">
    <location>
        <begin position="22"/>
        <end position="200"/>
    </location>
</feature>